<keyword evidence="5" id="KW-1185">Reference proteome</keyword>
<evidence type="ECO:0000313" key="4">
    <source>
        <dbReference type="EMBL" id="WNG42909.1"/>
    </source>
</evidence>
<evidence type="ECO:0000256" key="1">
    <source>
        <dbReference type="SAM" id="MobiDB-lite"/>
    </source>
</evidence>
<keyword evidence="2" id="KW-0812">Transmembrane</keyword>
<feature type="transmembrane region" description="Helical" evidence="2">
    <location>
        <begin position="233"/>
        <end position="254"/>
    </location>
</feature>
<proteinExistence type="predicted"/>
<feature type="transmembrane region" description="Helical" evidence="2">
    <location>
        <begin position="162"/>
        <end position="186"/>
    </location>
</feature>
<dbReference type="Proteomes" id="UP001611383">
    <property type="component" value="Chromosome"/>
</dbReference>
<dbReference type="RefSeq" id="WP_395813128.1">
    <property type="nucleotide sequence ID" value="NZ_CP043494.1"/>
</dbReference>
<gene>
    <name evidence="4" type="ORF">F0U60_01475</name>
</gene>
<keyword evidence="3" id="KW-0732">Signal</keyword>
<evidence type="ECO:0008006" key="6">
    <source>
        <dbReference type="Google" id="ProtNLM"/>
    </source>
</evidence>
<feature type="transmembrane region" description="Helical" evidence="2">
    <location>
        <begin position="198"/>
        <end position="221"/>
    </location>
</feature>
<keyword evidence="2" id="KW-0472">Membrane</keyword>
<accession>A0ABY9WGI7</accession>
<dbReference type="EMBL" id="CP043494">
    <property type="protein sequence ID" value="WNG42909.1"/>
    <property type="molecule type" value="Genomic_DNA"/>
</dbReference>
<feature type="signal peptide" evidence="3">
    <location>
        <begin position="1"/>
        <end position="28"/>
    </location>
</feature>
<feature type="region of interest" description="Disordered" evidence="1">
    <location>
        <begin position="60"/>
        <end position="90"/>
    </location>
</feature>
<evidence type="ECO:0000256" key="2">
    <source>
        <dbReference type="SAM" id="Phobius"/>
    </source>
</evidence>
<organism evidence="4 5">
    <name type="scientific">Archangium minus</name>
    <dbReference type="NCBI Taxonomy" id="83450"/>
    <lineage>
        <taxon>Bacteria</taxon>
        <taxon>Pseudomonadati</taxon>
        <taxon>Myxococcota</taxon>
        <taxon>Myxococcia</taxon>
        <taxon>Myxococcales</taxon>
        <taxon>Cystobacterineae</taxon>
        <taxon>Archangiaceae</taxon>
        <taxon>Archangium</taxon>
    </lineage>
</organism>
<keyword evidence="2" id="KW-1133">Transmembrane helix</keyword>
<feature type="transmembrane region" description="Helical" evidence="2">
    <location>
        <begin position="127"/>
        <end position="150"/>
    </location>
</feature>
<protein>
    <recommendedName>
        <fullName evidence="6">Lipoprotein</fullName>
    </recommendedName>
</protein>
<feature type="chain" id="PRO_5046016488" description="Lipoprotein" evidence="3">
    <location>
        <begin position="29"/>
        <end position="263"/>
    </location>
</feature>
<evidence type="ECO:0000256" key="3">
    <source>
        <dbReference type="SAM" id="SignalP"/>
    </source>
</evidence>
<evidence type="ECO:0000313" key="5">
    <source>
        <dbReference type="Proteomes" id="UP001611383"/>
    </source>
</evidence>
<feature type="transmembrane region" description="Helical" evidence="2">
    <location>
        <begin position="99"/>
        <end position="120"/>
    </location>
</feature>
<name>A0ABY9WGI7_9BACT</name>
<reference evidence="4 5" key="1">
    <citation type="submission" date="2019-08" db="EMBL/GenBank/DDBJ databases">
        <title>Archangium and Cystobacter genomes.</title>
        <authorList>
            <person name="Chen I.-C.K."/>
            <person name="Wielgoss S."/>
        </authorList>
    </citation>
    <scope>NUCLEOTIDE SEQUENCE [LARGE SCALE GENOMIC DNA]</scope>
    <source>
        <strain evidence="4 5">Cbm 6</strain>
    </source>
</reference>
<sequence length="263" mass="26749">MRLPVRLPFCLLSLVLLGALLASPPASGRPLTDSHEGLLAARARGVPVALSLLPDQGVESTPLPVVESESPADAPRREPPQKHASALPPRLEKDAPVTAGAWVAYGTFALVPLGGVYGASRLEGERLWVTAAETAAGGLTGSLVGGLLFLQPAEAGGRWSELDVAAFGTGLVLTPPLAALGTWGLGELAFGGSRDRGQAFLGALGGAAAGTLLGVIAHGVLEEVVGNRSTLSWFRKTIALGFVGSGATVGYQWAGGGPRGRSR</sequence>